<dbReference type="KEGG" id="manr:MPAN_011300"/>
<gene>
    <name evidence="1" type="ORF">MPAN_011300</name>
</gene>
<dbReference type="AlphaFoldDB" id="A0A7U9TJ07"/>
<proteinExistence type="predicted"/>
<keyword evidence="2" id="KW-1185">Reference proteome</keyword>
<organism evidence="1 2">
    <name type="scientific">Mariniplasma anaerobium</name>
    <dbReference type="NCBI Taxonomy" id="2735436"/>
    <lineage>
        <taxon>Bacteria</taxon>
        <taxon>Bacillati</taxon>
        <taxon>Mycoplasmatota</taxon>
        <taxon>Mollicutes</taxon>
        <taxon>Acholeplasmatales</taxon>
        <taxon>Acholeplasmataceae</taxon>
        <taxon>Mariniplasma</taxon>
    </lineage>
</organism>
<dbReference type="RefSeq" id="WP_176238941.1">
    <property type="nucleotide sequence ID" value="NZ_AP024412.1"/>
</dbReference>
<accession>A0A7U9TJ07</accession>
<evidence type="ECO:0000313" key="2">
    <source>
        <dbReference type="Proteomes" id="UP000620133"/>
    </source>
</evidence>
<evidence type="ECO:0000313" key="1">
    <source>
        <dbReference type="EMBL" id="BCR36237.1"/>
    </source>
</evidence>
<dbReference type="Proteomes" id="UP000620133">
    <property type="component" value="Chromosome"/>
</dbReference>
<reference evidence="1" key="1">
    <citation type="submission" date="2021-01" db="EMBL/GenBank/DDBJ databases">
        <title>Draft genome sequence of Acholeplasmataceae bacterium strain Mahy22.</title>
        <authorList>
            <person name="Watanabe M."/>
            <person name="Kojima H."/>
            <person name="Fukui M."/>
        </authorList>
    </citation>
    <scope>NUCLEOTIDE SEQUENCE</scope>
    <source>
        <strain evidence="1">Mahy22</strain>
    </source>
</reference>
<dbReference type="EMBL" id="AP024412">
    <property type="protein sequence ID" value="BCR36237.1"/>
    <property type="molecule type" value="Genomic_DNA"/>
</dbReference>
<name>A0A7U9TJ07_9MOLU</name>
<protein>
    <submittedName>
        <fullName evidence="1">Uncharacterized protein</fullName>
    </submittedName>
</protein>
<sequence length="63" mass="6914">MEILAIILIVYGVLLLFGFLLQIPLIYNNPKSKALIKMMGKTGYNILIVVLGLTSLIVGIILL</sequence>